<dbReference type="Pfam" id="PF00326">
    <property type="entry name" value="Peptidase_S9"/>
    <property type="match status" value="1"/>
</dbReference>
<keyword evidence="6" id="KW-0720">Serine protease</keyword>
<keyword evidence="9" id="KW-0732">Signal</keyword>
<dbReference type="GO" id="GO:0004252">
    <property type="term" value="F:serine-type endopeptidase activity"/>
    <property type="evidence" value="ECO:0007669"/>
    <property type="project" value="UniProtKB-EC"/>
</dbReference>
<evidence type="ECO:0000259" key="10">
    <source>
        <dbReference type="Pfam" id="PF00326"/>
    </source>
</evidence>
<feature type="domain" description="Peptidase S9A N-terminal" evidence="11">
    <location>
        <begin position="32"/>
        <end position="425"/>
    </location>
</feature>
<evidence type="ECO:0000313" key="13">
    <source>
        <dbReference type="Proteomes" id="UP000295221"/>
    </source>
</evidence>
<evidence type="ECO:0000256" key="3">
    <source>
        <dbReference type="ARBA" id="ARBA00011897"/>
    </source>
</evidence>
<comment type="catalytic activity">
    <reaction evidence="1">
        <text>Hydrolysis of Pro-|-Xaa &gt;&gt; Ala-|-Xaa in oligopeptides.</text>
        <dbReference type="EC" id="3.4.21.26"/>
    </reaction>
</comment>
<dbReference type="Gene3D" id="3.40.50.1820">
    <property type="entry name" value="alpha/beta hydrolase"/>
    <property type="match status" value="1"/>
</dbReference>
<evidence type="ECO:0000256" key="6">
    <source>
        <dbReference type="ARBA" id="ARBA00022825"/>
    </source>
</evidence>
<dbReference type="Pfam" id="PF02897">
    <property type="entry name" value="Peptidase_S9_N"/>
    <property type="match status" value="1"/>
</dbReference>
<dbReference type="GO" id="GO:0070012">
    <property type="term" value="F:oligopeptidase activity"/>
    <property type="evidence" value="ECO:0007669"/>
    <property type="project" value="TreeGrafter"/>
</dbReference>
<keyword evidence="4" id="KW-0645">Protease</keyword>
<dbReference type="PROSITE" id="PS51257">
    <property type="entry name" value="PROKAR_LIPOPROTEIN"/>
    <property type="match status" value="1"/>
</dbReference>
<evidence type="ECO:0000256" key="5">
    <source>
        <dbReference type="ARBA" id="ARBA00022801"/>
    </source>
</evidence>
<accession>A0A4R2GJX3</accession>
<feature type="chain" id="PRO_5020636107" description="prolyl oligopeptidase" evidence="9">
    <location>
        <begin position="23"/>
        <end position="713"/>
    </location>
</feature>
<comment type="caution">
    <text evidence="12">The sequence shown here is derived from an EMBL/GenBank/DDBJ whole genome shotgun (WGS) entry which is preliminary data.</text>
</comment>
<dbReference type="Gene3D" id="2.130.10.120">
    <property type="entry name" value="Prolyl oligopeptidase, N-terminal domain"/>
    <property type="match status" value="1"/>
</dbReference>
<dbReference type="PRINTS" id="PR00862">
    <property type="entry name" value="PROLIGOPTASE"/>
</dbReference>
<reference evidence="12 13" key="1">
    <citation type="submission" date="2019-03" db="EMBL/GenBank/DDBJ databases">
        <title>Genomic Encyclopedia of Type Strains, Phase IV (KMG-IV): sequencing the most valuable type-strain genomes for metagenomic binning, comparative biology and taxonomic classification.</title>
        <authorList>
            <person name="Goeker M."/>
        </authorList>
    </citation>
    <scope>NUCLEOTIDE SEQUENCE [LARGE SCALE GENOMIC DNA]</scope>
    <source>
        <strain evidence="12 13">DSM 24179</strain>
    </source>
</reference>
<dbReference type="InterPro" id="IPR029058">
    <property type="entry name" value="AB_hydrolase_fold"/>
</dbReference>
<sequence>MKRKLVICVTILALTIAGTSCRQMSSPDLTYPETKKGDVVDTYFGHEVPDPFRWLEDDHAPETKEWVKAQNKVTNAWLQQIPFREDIKNRLTEIWSYTRQFSPWKRGENIFYYRHDGIRNHAVLYVKEKNGEERVLIDPNLFSEDGTTSLAMASVSKDGKYVAYGISKGGSDWRDVFVREVATGKDLDTHLKWIKFSGLSWDENGFYYSRYDEPAPGDELSASNEFQKVFYHKLGTSQDQDLLIHQDNDNPQMNFSAQVDDDNKYLMLYSRISTQGNNLFIRDLNKGGNWIVADTDFETQSSYVGTIGNEILVLTNYDAPRYRLMAINPNRPDVENWREIIPESGNVLRSVSTSDNYIIAHYMVDVQSKLSLYSKAGRYIRDIKLPGSGSASGLSTFSEEDVLYFTFASFTTPESVYRKDLKSTNPPVAHFVPNVDFKSEEYTVNQIFVVAEDGAEVPLFIVHKKNIELDGSNPALLYGYGGFNVVQPPRFDARIIPWLENGGIYIHAHIRGGGEYGEGWYRAGIKKNKQRVFDDFILAAEFLIESGYTSPEKLAIMGGSNGGLLVGAVANQRPDLFGVALPAVGVMDMLRYQYFTIGWAWAGDYGRSDDSEEMFKYLYAYSPIHNIPKGDLFPATLVTTADHDDRVVPAHSFKYIATLQDRYSGPNPVLIRIETLAGHGAGKPLSMQIEEVADRLAFTLFSMNETWSSEKNK</sequence>
<dbReference type="SUPFAM" id="SSF50993">
    <property type="entry name" value="Peptidase/esterase 'gauge' domain"/>
    <property type="match status" value="1"/>
</dbReference>
<evidence type="ECO:0000256" key="9">
    <source>
        <dbReference type="SAM" id="SignalP"/>
    </source>
</evidence>
<keyword evidence="5" id="KW-0378">Hydrolase</keyword>
<dbReference type="SUPFAM" id="SSF53474">
    <property type="entry name" value="alpha/beta-Hydrolases"/>
    <property type="match status" value="1"/>
</dbReference>
<keyword evidence="13" id="KW-1185">Reference proteome</keyword>
<gene>
    <name evidence="12" type="ORF">EV194_10794</name>
</gene>
<feature type="domain" description="Peptidase S9 prolyl oligopeptidase catalytic" evidence="10">
    <location>
        <begin position="490"/>
        <end position="700"/>
    </location>
</feature>
<dbReference type="InterPro" id="IPR051167">
    <property type="entry name" value="Prolyl_oligopep/macrocyclase"/>
</dbReference>
<evidence type="ECO:0000256" key="1">
    <source>
        <dbReference type="ARBA" id="ARBA00001070"/>
    </source>
</evidence>
<dbReference type="InterPro" id="IPR023302">
    <property type="entry name" value="Pept_S9A_N"/>
</dbReference>
<protein>
    <recommendedName>
        <fullName evidence="3">prolyl oligopeptidase</fullName>
        <ecNumber evidence="3">3.4.21.26</ecNumber>
    </recommendedName>
    <alternativeName>
        <fullName evidence="8">Proline-specific endopeptidase</fullName>
    </alternativeName>
</protein>
<evidence type="ECO:0000256" key="2">
    <source>
        <dbReference type="ARBA" id="ARBA00005228"/>
    </source>
</evidence>
<comment type="similarity">
    <text evidence="2">Belongs to the peptidase S9A family.</text>
</comment>
<dbReference type="OrthoDB" id="9801421at2"/>
<evidence type="ECO:0000256" key="8">
    <source>
        <dbReference type="ARBA" id="ARBA00081187"/>
    </source>
</evidence>
<dbReference type="FunFam" id="3.40.50.1820:FF:000005">
    <property type="entry name" value="Prolyl endopeptidase"/>
    <property type="match status" value="1"/>
</dbReference>
<dbReference type="PANTHER" id="PTHR42881:SF2">
    <property type="entry name" value="PROLYL ENDOPEPTIDASE"/>
    <property type="match status" value="1"/>
</dbReference>
<dbReference type="PANTHER" id="PTHR42881">
    <property type="entry name" value="PROLYL ENDOPEPTIDASE"/>
    <property type="match status" value="1"/>
</dbReference>
<comment type="function">
    <text evidence="7">Cleaves peptide bonds on the C-terminal side of prolyl residues within peptides that are up to approximately 30 amino acids long. Has an absolute requirement for an X-Pro bond in the trans configuration immediately preceding the Pro-Y scissible bond.</text>
</comment>
<feature type="signal peptide" evidence="9">
    <location>
        <begin position="1"/>
        <end position="22"/>
    </location>
</feature>
<dbReference type="InterPro" id="IPR002471">
    <property type="entry name" value="Pept_S9_AS"/>
</dbReference>
<evidence type="ECO:0000259" key="11">
    <source>
        <dbReference type="Pfam" id="PF02897"/>
    </source>
</evidence>
<proteinExistence type="inferred from homology"/>
<evidence type="ECO:0000313" key="12">
    <source>
        <dbReference type="EMBL" id="TCO07710.1"/>
    </source>
</evidence>
<dbReference type="EC" id="3.4.21.26" evidence="3"/>
<dbReference type="PROSITE" id="PS00708">
    <property type="entry name" value="PRO_ENDOPEP_SER"/>
    <property type="match status" value="1"/>
</dbReference>
<dbReference type="Proteomes" id="UP000295221">
    <property type="component" value="Unassembled WGS sequence"/>
</dbReference>
<dbReference type="RefSeq" id="WP_132434032.1">
    <property type="nucleotide sequence ID" value="NZ_SLWK01000007.1"/>
</dbReference>
<dbReference type="GO" id="GO:0005829">
    <property type="term" value="C:cytosol"/>
    <property type="evidence" value="ECO:0007669"/>
    <property type="project" value="TreeGrafter"/>
</dbReference>
<dbReference type="EMBL" id="SLWK01000007">
    <property type="protein sequence ID" value="TCO07710.1"/>
    <property type="molecule type" value="Genomic_DNA"/>
</dbReference>
<dbReference type="InterPro" id="IPR001375">
    <property type="entry name" value="Peptidase_S9_cat"/>
</dbReference>
<evidence type="ECO:0000256" key="7">
    <source>
        <dbReference type="ARBA" id="ARBA00060121"/>
    </source>
</evidence>
<name>A0A4R2GJX3_9BACT</name>
<dbReference type="GO" id="GO:0006508">
    <property type="term" value="P:proteolysis"/>
    <property type="evidence" value="ECO:0007669"/>
    <property type="project" value="UniProtKB-KW"/>
</dbReference>
<evidence type="ECO:0000256" key="4">
    <source>
        <dbReference type="ARBA" id="ARBA00022670"/>
    </source>
</evidence>
<dbReference type="InterPro" id="IPR002470">
    <property type="entry name" value="Peptidase_S9A"/>
</dbReference>
<dbReference type="AlphaFoldDB" id="A0A4R2GJX3"/>
<organism evidence="12 13">
    <name type="scientific">Natronoflexus pectinivorans</name>
    <dbReference type="NCBI Taxonomy" id="682526"/>
    <lineage>
        <taxon>Bacteria</taxon>
        <taxon>Pseudomonadati</taxon>
        <taxon>Bacteroidota</taxon>
        <taxon>Bacteroidia</taxon>
        <taxon>Marinilabiliales</taxon>
        <taxon>Marinilabiliaceae</taxon>
        <taxon>Natronoflexus</taxon>
    </lineage>
</organism>